<gene>
    <name evidence="1" type="ORF">METZ01_LOCUS390955</name>
</gene>
<feature type="non-terminal residue" evidence="1">
    <location>
        <position position="25"/>
    </location>
</feature>
<reference evidence="1" key="1">
    <citation type="submission" date="2018-05" db="EMBL/GenBank/DDBJ databases">
        <authorList>
            <person name="Lanie J.A."/>
            <person name="Ng W.-L."/>
            <person name="Kazmierczak K.M."/>
            <person name="Andrzejewski T.M."/>
            <person name="Davidsen T.M."/>
            <person name="Wayne K.J."/>
            <person name="Tettelin H."/>
            <person name="Glass J.I."/>
            <person name="Rusch D."/>
            <person name="Podicherti R."/>
            <person name="Tsui H.-C.T."/>
            <person name="Winkler M.E."/>
        </authorList>
    </citation>
    <scope>NUCLEOTIDE SEQUENCE</scope>
</reference>
<dbReference type="AlphaFoldDB" id="A0A382UWR2"/>
<name>A0A382UWR2_9ZZZZ</name>
<proteinExistence type="predicted"/>
<protein>
    <submittedName>
        <fullName evidence="1">Uncharacterized protein</fullName>
    </submittedName>
</protein>
<dbReference type="EMBL" id="UINC01147026">
    <property type="protein sequence ID" value="SVD38101.1"/>
    <property type="molecule type" value="Genomic_DNA"/>
</dbReference>
<evidence type="ECO:0000313" key="1">
    <source>
        <dbReference type="EMBL" id="SVD38101.1"/>
    </source>
</evidence>
<feature type="non-terminal residue" evidence="1">
    <location>
        <position position="1"/>
    </location>
</feature>
<organism evidence="1">
    <name type="scientific">marine metagenome</name>
    <dbReference type="NCBI Taxonomy" id="408172"/>
    <lineage>
        <taxon>unclassified sequences</taxon>
        <taxon>metagenomes</taxon>
        <taxon>ecological metagenomes</taxon>
    </lineage>
</organism>
<accession>A0A382UWR2</accession>
<sequence length="25" mass="3079">VENIEVLKQALPYIRQYREKTFVIK</sequence>